<proteinExistence type="predicted"/>
<evidence type="ECO:0000259" key="3">
    <source>
        <dbReference type="PROSITE" id="PS50158"/>
    </source>
</evidence>
<dbReference type="PROSITE" id="PS50158">
    <property type="entry name" value="ZF_CCHC"/>
    <property type="match status" value="1"/>
</dbReference>
<feature type="region of interest" description="Disordered" evidence="2">
    <location>
        <begin position="71"/>
        <end position="125"/>
    </location>
</feature>
<keyword evidence="1" id="KW-0479">Metal-binding</keyword>
<protein>
    <recommendedName>
        <fullName evidence="3">CCHC-type domain-containing protein</fullName>
    </recommendedName>
</protein>
<keyword evidence="1" id="KW-0862">Zinc</keyword>
<reference evidence="4 5" key="1">
    <citation type="submission" date="2023-10" db="EMBL/GenBank/DDBJ databases">
        <title>Genome-Wide Identification Analysis in wild type Solanum Pinnatisectum Reveals Some Genes Defensing Phytophthora Infestans.</title>
        <authorList>
            <person name="Sun C."/>
        </authorList>
    </citation>
    <scope>NUCLEOTIDE SEQUENCE [LARGE SCALE GENOMIC DNA]</scope>
    <source>
        <strain evidence="4">LQN</strain>
        <tissue evidence="4">Leaf</tissue>
    </source>
</reference>
<evidence type="ECO:0000313" key="4">
    <source>
        <dbReference type="EMBL" id="KAK4733632.1"/>
    </source>
</evidence>
<keyword evidence="5" id="KW-1185">Reference proteome</keyword>
<evidence type="ECO:0000256" key="1">
    <source>
        <dbReference type="PROSITE-ProRule" id="PRU00047"/>
    </source>
</evidence>
<dbReference type="PANTHER" id="PTHR34482">
    <property type="entry name" value="DNA DAMAGE-INDUCIBLE PROTEIN 1-LIKE"/>
    <property type="match status" value="1"/>
</dbReference>
<dbReference type="PANTHER" id="PTHR34482:SF57">
    <property type="entry name" value="RETROTRANSPOSON GAG DOMAIN-CONTAINING PROTEIN"/>
    <property type="match status" value="1"/>
</dbReference>
<evidence type="ECO:0000256" key="2">
    <source>
        <dbReference type="SAM" id="MobiDB-lite"/>
    </source>
</evidence>
<organism evidence="4 5">
    <name type="scientific">Solanum pinnatisectum</name>
    <name type="common">tansyleaf nightshade</name>
    <dbReference type="NCBI Taxonomy" id="50273"/>
    <lineage>
        <taxon>Eukaryota</taxon>
        <taxon>Viridiplantae</taxon>
        <taxon>Streptophyta</taxon>
        <taxon>Embryophyta</taxon>
        <taxon>Tracheophyta</taxon>
        <taxon>Spermatophyta</taxon>
        <taxon>Magnoliopsida</taxon>
        <taxon>eudicotyledons</taxon>
        <taxon>Gunneridae</taxon>
        <taxon>Pentapetalae</taxon>
        <taxon>asterids</taxon>
        <taxon>lamiids</taxon>
        <taxon>Solanales</taxon>
        <taxon>Solanaceae</taxon>
        <taxon>Solanoideae</taxon>
        <taxon>Solaneae</taxon>
        <taxon>Solanum</taxon>
    </lineage>
</organism>
<feature type="compositionally biased region" description="Polar residues" evidence="2">
    <location>
        <begin position="95"/>
        <end position="110"/>
    </location>
</feature>
<feature type="region of interest" description="Disordered" evidence="2">
    <location>
        <begin position="160"/>
        <end position="184"/>
    </location>
</feature>
<accession>A0AAV9MA83</accession>
<dbReference type="GO" id="GO:0003676">
    <property type="term" value="F:nucleic acid binding"/>
    <property type="evidence" value="ECO:0007669"/>
    <property type="project" value="InterPro"/>
</dbReference>
<gene>
    <name evidence="4" type="ORF">R3W88_007893</name>
</gene>
<sequence length="208" mass="23406">MSVKEYSLKFTQLSKYASILVANSRARMNKFVMGVSDLAEEEYRTAMLHHDMDISRLTIYGQQIEEKKLRKINREAKRARPDEQSQPRSKKRYYNQDSPMVNNDRVSNPKPQAGNGGGSSFERSTCSKCGKQHLGRCLAGTDGCFRCGNKAHKMRDCPTLSIQGRETKQDSLDGPDPNAPRKNRFYVLQANKDKGANSDEGTGKLIVP</sequence>
<dbReference type="InterPro" id="IPR001878">
    <property type="entry name" value="Znf_CCHC"/>
</dbReference>
<evidence type="ECO:0000313" key="5">
    <source>
        <dbReference type="Proteomes" id="UP001311915"/>
    </source>
</evidence>
<keyword evidence="1" id="KW-0863">Zinc-finger</keyword>
<dbReference type="AlphaFoldDB" id="A0AAV9MA83"/>
<feature type="compositionally biased region" description="Basic and acidic residues" evidence="2">
    <location>
        <begin position="71"/>
        <end position="85"/>
    </location>
</feature>
<dbReference type="EMBL" id="JAWPEI010000002">
    <property type="protein sequence ID" value="KAK4733632.1"/>
    <property type="molecule type" value="Genomic_DNA"/>
</dbReference>
<dbReference type="Proteomes" id="UP001311915">
    <property type="component" value="Unassembled WGS sequence"/>
</dbReference>
<dbReference type="GO" id="GO:0008270">
    <property type="term" value="F:zinc ion binding"/>
    <property type="evidence" value="ECO:0007669"/>
    <property type="project" value="UniProtKB-KW"/>
</dbReference>
<feature type="domain" description="CCHC-type" evidence="3">
    <location>
        <begin position="144"/>
        <end position="158"/>
    </location>
</feature>
<comment type="caution">
    <text evidence="4">The sequence shown here is derived from an EMBL/GenBank/DDBJ whole genome shotgun (WGS) entry which is preliminary data.</text>
</comment>
<name>A0AAV9MA83_9SOLN</name>
<dbReference type="SMART" id="SM00343">
    <property type="entry name" value="ZnF_C2HC"/>
    <property type="match status" value="1"/>
</dbReference>